<dbReference type="STRING" id="1210089.GCA_001613165_00761"/>
<keyword evidence="5" id="KW-1185">Reference proteome</keyword>
<proteinExistence type="predicted"/>
<reference evidence="4 5" key="1">
    <citation type="submission" date="2018-07" db="EMBL/GenBank/DDBJ databases">
        <title>Genomic Encyclopedia of Type Strains, Phase IV (KMG-IV): sequencing the most valuable type-strain genomes for metagenomic binning, comparative biology and taxonomic classification.</title>
        <authorList>
            <person name="Goeker M."/>
        </authorList>
    </citation>
    <scope>NUCLEOTIDE SEQUENCE [LARGE SCALE GENOMIC DNA]</scope>
    <source>
        <strain evidence="4 5">DSM 44952</strain>
    </source>
</reference>
<keyword evidence="2" id="KW-1133">Transmembrane helix</keyword>
<gene>
    <name evidence="4" type="ORF">DFR68_107271</name>
</gene>
<dbReference type="RefSeq" id="WP_068013823.1">
    <property type="nucleotide sequence ID" value="NZ_QQAZ01000007.1"/>
</dbReference>
<feature type="region of interest" description="Disordered" evidence="1">
    <location>
        <begin position="30"/>
        <end position="69"/>
    </location>
</feature>
<name>A0A370H0X1_9NOCA</name>
<keyword evidence="2" id="KW-0812">Transmembrane</keyword>
<evidence type="ECO:0000313" key="4">
    <source>
        <dbReference type="EMBL" id="RDI49143.1"/>
    </source>
</evidence>
<feature type="region of interest" description="Disordered" evidence="1">
    <location>
        <begin position="209"/>
        <end position="258"/>
    </location>
</feature>
<feature type="compositionally biased region" description="Basic and acidic residues" evidence="1">
    <location>
        <begin position="248"/>
        <end position="258"/>
    </location>
</feature>
<evidence type="ECO:0000256" key="1">
    <source>
        <dbReference type="SAM" id="MobiDB-lite"/>
    </source>
</evidence>
<evidence type="ECO:0000256" key="3">
    <source>
        <dbReference type="SAM" id="SignalP"/>
    </source>
</evidence>
<evidence type="ECO:0008006" key="6">
    <source>
        <dbReference type="Google" id="ProtNLM"/>
    </source>
</evidence>
<evidence type="ECO:0000256" key="2">
    <source>
        <dbReference type="SAM" id="Phobius"/>
    </source>
</evidence>
<protein>
    <recommendedName>
        <fullName evidence="6">MYXO-CTERM domain-containing protein</fullName>
    </recommendedName>
</protein>
<dbReference type="EMBL" id="QQAZ01000007">
    <property type="protein sequence ID" value="RDI49143.1"/>
    <property type="molecule type" value="Genomic_DNA"/>
</dbReference>
<organism evidence="4 5">
    <name type="scientific">Nocardia mexicana</name>
    <dbReference type="NCBI Taxonomy" id="279262"/>
    <lineage>
        <taxon>Bacteria</taxon>
        <taxon>Bacillati</taxon>
        <taxon>Actinomycetota</taxon>
        <taxon>Actinomycetes</taxon>
        <taxon>Mycobacteriales</taxon>
        <taxon>Nocardiaceae</taxon>
        <taxon>Nocardia</taxon>
    </lineage>
</organism>
<accession>A0A370H0X1</accession>
<keyword evidence="3" id="KW-0732">Signal</keyword>
<comment type="caution">
    <text evidence="4">The sequence shown here is derived from an EMBL/GenBank/DDBJ whole genome shotgun (WGS) entry which is preliminary data.</text>
</comment>
<feature type="signal peptide" evidence="3">
    <location>
        <begin position="1"/>
        <end position="26"/>
    </location>
</feature>
<keyword evidence="2" id="KW-0472">Membrane</keyword>
<dbReference type="Proteomes" id="UP000255355">
    <property type="component" value="Unassembled WGS sequence"/>
</dbReference>
<feature type="chain" id="PRO_5038925196" description="MYXO-CTERM domain-containing protein" evidence="3">
    <location>
        <begin position="27"/>
        <end position="290"/>
    </location>
</feature>
<evidence type="ECO:0000313" key="5">
    <source>
        <dbReference type="Proteomes" id="UP000255355"/>
    </source>
</evidence>
<feature type="transmembrane region" description="Helical" evidence="2">
    <location>
        <begin position="264"/>
        <end position="282"/>
    </location>
</feature>
<sequence>MRFVYPVTRGAAVGFVVAAVSAVVLAGPSAADPAETSWPPIGEIVSGSAAPGPADSVDTESSLSLGPVPQSSSGFALGSSSGSGYSTIVGSASDTITDAGSRVEVPTPDSGESLSTTVHRVVAETTTPAESFAPDSGSVGTACAGSAVVGSSMTLSGLLTGSSLVPGVIGTGSGGSGIGSAAVGSAVTGSALLTCLLLLPRPPELEIPLRPPALPDAPRMAPPAASAPAAPPPAALPATAPDTPAPPRPRDPPDTAALPEHHRAWSITILMAVLLITVLATARGRVARLR</sequence>
<feature type="compositionally biased region" description="Low complexity" evidence="1">
    <location>
        <begin position="216"/>
        <end position="228"/>
    </location>
</feature>
<dbReference type="AlphaFoldDB" id="A0A370H0X1"/>